<dbReference type="Proteomes" id="UP000193067">
    <property type="component" value="Unassembled WGS sequence"/>
</dbReference>
<sequence length="92" mass="10512">MERRRHVLLWCTAHPLILRTLDFGTHAVHDFDGIPRLLLVYISRFPLSLLFIIQLSYSIDVDQCNNTSTHRTDALSSLSTHTFSLSLILCSS</sequence>
<protein>
    <submittedName>
        <fullName evidence="1">Uncharacterized protein</fullName>
    </submittedName>
</protein>
<accession>A0A1Y2IU27</accession>
<gene>
    <name evidence="1" type="ORF">PYCCODRAFT_120170</name>
</gene>
<evidence type="ECO:0000313" key="2">
    <source>
        <dbReference type="Proteomes" id="UP000193067"/>
    </source>
</evidence>
<evidence type="ECO:0000313" key="1">
    <source>
        <dbReference type="EMBL" id="OSD04649.1"/>
    </source>
</evidence>
<reference evidence="1 2" key="1">
    <citation type="journal article" date="2015" name="Biotechnol. Biofuels">
        <title>Enhanced degradation of softwood versus hardwood by the white-rot fungus Pycnoporus coccineus.</title>
        <authorList>
            <person name="Couturier M."/>
            <person name="Navarro D."/>
            <person name="Chevret D."/>
            <person name="Henrissat B."/>
            <person name="Piumi F."/>
            <person name="Ruiz-Duenas F.J."/>
            <person name="Martinez A.T."/>
            <person name="Grigoriev I.V."/>
            <person name="Riley R."/>
            <person name="Lipzen A."/>
            <person name="Berrin J.G."/>
            <person name="Master E.R."/>
            <person name="Rosso M.N."/>
        </authorList>
    </citation>
    <scope>NUCLEOTIDE SEQUENCE [LARGE SCALE GENOMIC DNA]</scope>
    <source>
        <strain evidence="1 2">BRFM310</strain>
    </source>
</reference>
<name>A0A1Y2IU27_TRAC3</name>
<keyword evidence="2" id="KW-1185">Reference proteome</keyword>
<proteinExistence type="predicted"/>
<dbReference type="EMBL" id="KZ084096">
    <property type="protein sequence ID" value="OSD04649.1"/>
    <property type="molecule type" value="Genomic_DNA"/>
</dbReference>
<dbReference type="AlphaFoldDB" id="A0A1Y2IU27"/>
<organism evidence="1 2">
    <name type="scientific">Trametes coccinea (strain BRFM310)</name>
    <name type="common">Pycnoporus coccineus</name>
    <dbReference type="NCBI Taxonomy" id="1353009"/>
    <lineage>
        <taxon>Eukaryota</taxon>
        <taxon>Fungi</taxon>
        <taxon>Dikarya</taxon>
        <taxon>Basidiomycota</taxon>
        <taxon>Agaricomycotina</taxon>
        <taxon>Agaricomycetes</taxon>
        <taxon>Polyporales</taxon>
        <taxon>Polyporaceae</taxon>
        <taxon>Trametes</taxon>
    </lineage>
</organism>